<evidence type="ECO:0000256" key="8">
    <source>
        <dbReference type="ARBA" id="ARBA00023004"/>
    </source>
</evidence>
<reference evidence="12" key="1">
    <citation type="journal article" date="2014" name="Science">
        <title>The coffee genome provides insight into the convergent evolution of caffeine biosynthesis.</title>
        <authorList>
            <person name="Denoeud F."/>
            <person name="Carretero-Paulet L."/>
            <person name="Dereeper A."/>
            <person name="Droc G."/>
            <person name="Guyot R."/>
            <person name="Pietrella M."/>
            <person name="Zheng C."/>
            <person name="Alberti A."/>
            <person name="Anthony F."/>
            <person name="Aprea G."/>
            <person name="Aury J.M."/>
            <person name="Bento P."/>
            <person name="Bernard M."/>
            <person name="Bocs S."/>
            <person name="Campa C."/>
            <person name="Cenci A."/>
            <person name="Combes M.C."/>
            <person name="Crouzillat D."/>
            <person name="Da Silva C."/>
            <person name="Daddiego L."/>
            <person name="De Bellis F."/>
            <person name="Dussert S."/>
            <person name="Garsmeur O."/>
            <person name="Gayraud T."/>
            <person name="Guignon V."/>
            <person name="Jahn K."/>
            <person name="Jamilloux V."/>
            <person name="Joet T."/>
            <person name="Labadie K."/>
            <person name="Lan T."/>
            <person name="Leclercq J."/>
            <person name="Lepelley M."/>
            <person name="Leroy T."/>
            <person name="Li L.T."/>
            <person name="Librado P."/>
            <person name="Lopez L."/>
            <person name="Munoz A."/>
            <person name="Noel B."/>
            <person name="Pallavicini A."/>
            <person name="Perrotta G."/>
            <person name="Poncet V."/>
            <person name="Pot D."/>
            <person name="Priyono X."/>
            <person name="Rigoreau M."/>
            <person name="Rouard M."/>
            <person name="Rozas J."/>
            <person name="Tranchant-Dubreuil C."/>
            <person name="VanBuren R."/>
            <person name="Zhang Q."/>
            <person name="Andrade A.C."/>
            <person name="Argout X."/>
            <person name="Bertrand B."/>
            <person name="de Kochko A."/>
            <person name="Graziosi G."/>
            <person name="Henry R.J."/>
            <person name="Jayarama X."/>
            <person name="Ming R."/>
            <person name="Nagai C."/>
            <person name="Rounsley S."/>
            <person name="Sankoff D."/>
            <person name="Giuliano G."/>
            <person name="Albert V.A."/>
            <person name="Wincker P."/>
            <person name="Lashermes P."/>
        </authorList>
    </citation>
    <scope>NUCLEOTIDE SEQUENCE [LARGE SCALE GENOMIC DNA]</scope>
    <source>
        <strain evidence="12">cv. DH200-94</strain>
    </source>
</reference>
<dbReference type="Gramene" id="CDP11130">
    <property type="protein sequence ID" value="CDP11130"/>
    <property type="gene ID" value="GSCOC_T00033180001"/>
</dbReference>
<evidence type="ECO:0008006" key="13">
    <source>
        <dbReference type="Google" id="ProtNLM"/>
    </source>
</evidence>
<dbReference type="GO" id="GO:0005506">
    <property type="term" value="F:iron ion binding"/>
    <property type="evidence" value="ECO:0007669"/>
    <property type="project" value="InterPro"/>
</dbReference>
<dbReference type="PhylomeDB" id="A0A068URH2"/>
<comment type="cofactor">
    <cofactor evidence="1">
        <name>heme</name>
        <dbReference type="ChEBI" id="CHEBI:30413"/>
    </cofactor>
</comment>
<dbReference type="AlphaFoldDB" id="A0A068URH2"/>
<evidence type="ECO:0000256" key="4">
    <source>
        <dbReference type="ARBA" id="ARBA00022692"/>
    </source>
</evidence>
<evidence type="ECO:0000313" key="12">
    <source>
        <dbReference type="Proteomes" id="UP000295252"/>
    </source>
</evidence>
<dbReference type="InParanoid" id="A0A068URH2"/>
<sequence>MKSEEAKKFQGLIRKVFERSGASNPGDFLLLLRWILLSAGTDTSSATVECAMSLLLNHPEVLEKARAELDADCPLEWEESLALVLVLHNTLIQCFECQRVGPEMVDLAEGEGISIMPKATPLEAKCKERNFVHEIVLEAD</sequence>
<dbReference type="PANTHER" id="PTHR47947">
    <property type="entry name" value="CYTOCHROME P450 82C3-RELATED"/>
    <property type="match status" value="1"/>
</dbReference>
<evidence type="ECO:0000256" key="2">
    <source>
        <dbReference type="ARBA" id="ARBA00004370"/>
    </source>
</evidence>
<dbReference type="InterPro" id="IPR050651">
    <property type="entry name" value="Plant_Cytochrome_P450_Monoox"/>
</dbReference>
<evidence type="ECO:0000313" key="11">
    <source>
        <dbReference type="EMBL" id="CDP11130.1"/>
    </source>
</evidence>
<dbReference type="GO" id="GO:0004497">
    <property type="term" value="F:monooxygenase activity"/>
    <property type="evidence" value="ECO:0007669"/>
    <property type="project" value="UniProtKB-KW"/>
</dbReference>
<comment type="subcellular location">
    <subcellularLocation>
        <location evidence="2">Membrane</location>
    </subcellularLocation>
</comment>
<keyword evidence="7" id="KW-0560">Oxidoreductase</keyword>
<accession>A0A068URH2</accession>
<evidence type="ECO:0000256" key="3">
    <source>
        <dbReference type="ARBA" id="ARBA00022617"/>
    </source>
</evidence>
<proteinExistence type="predicted"/>
<dbReference type="STRING" id="49390.A0A068URH2"/>
<dbReference type="InterPro" id="IPR036396">
    <property type="entry name" value="Cyt_P450_sf"/>
</dbReference>
<keyword evidence="6" id="KW-1133">Transmembrane helix</keyword>
<dbReference type="GO" id="GO:0016020">
    <property type="term" value="C:membrane"/>
    <property type="evidence" value="ECO:0007669"/>
    <property type="project" value="UniProtKB-SubCell"/>
</dbReference>
<keyword evidence="12" id="KW-1185">Reference proteome</keyword>
<dbReference type="EMBL" id="HG739136">
    <property type="protein sequence ID" value="CDP11130.1"/>
    <property type="molecule type" value="Genomic_DNA"/>
</dbReference>
<keyword evidence="9" id="KW-0503">Monooxygenase</keyword>
<evidence type="ECO:0000256" key="10">
    <source>
        <dbReference type="ARBA" id="ARBA00023136"/>
    </source>
</evidence>
<keyword evidence="3" id="KW-0349">Heme</keyword>
<dbReference type="Proteomes" id="UP000295252">
    <property type="component" value="Chromosome V"/>
</dbReference>
<dbReference type="InterPro" id="IPR001128">
    <property type="entry name" value="Cyt_P450"/>
</dbReference>
<evidence type="ECO:0000256" key="1">
    <source>
        <dbReference type="ARBA" id="ARBA00001971"/>
    </source>
</evidence>
<evidence type="ECO:0000256" key="6">
    <source>
        <dbReference type="ARBA" id="ARBA00022989"/>
    </source>
</evidence>
<keyword evidence="10" id="KW-0472">Membrane</keyword>
<dbReference type="PANTHER" id="PTHR47947:SF26">
    <property type="entry name" value="CYTOCHROME P450"/>
    <property type="match status" value="1"/>
</dbReference>
<keyword evidence="5" id="KW-0479">Metal-binding</keyword>
<gene>
    <name evidence="11" type="ORF">GSCOC_T00033180001</name>
</gene>
<keyword evidence="4" id="KW-0812">Transmembrane</keyword>
<protein>
    <recommendedName>
        <fullName evidence="13">Cytochrome P450</fullName>
    </recommendedName>
</protein>
<name>A0A068URH2_COFCA</name>
<dbReference type="Gene3D" id="1.10.630.10">
    <property type="entry name" value="Cytochrome P450"/>
    <property type="match status" value="1"/>
</dbReference>
<evidence type="ECO:0000256" key="5">
    <source>
        <dbReference type="ARBA" id="ARBA00022723"/>
    </source>
</evidence>
<keyword evidence="8" id="KW-0408">Iron</keyword>
<dbReference type="Pfam" id="PF00067">
    <property type="entry name" value="p450"/>
    <property type="match status" value="1"/>
</dbReference>
<dbReference type="SUPFAM" id="SSF48264">
    <property type="entry name" value="Cytochrome P450"/>
    <property type="match status" value="1"/>
</dbReference>
<evidence type="ECO:0000256" key="7">
    <source>
        <dbReference type="ARBA" id="ARBA00023002"/>
    </source>
</evidence>
<organism evidence="11 12">
    <name type="scientific">Coffea canephora</name>
    <name type="common">Robusta coffee</name>
    <dbReference type="NCBI Taxonomy" id="49390"/>
    <lineage>
        <taxon>Eukaryota</taxon>
        <taxon>Viridiplantae</taxon>
        <taxon>Streptophyta</taxon>
        <taxon>Embryophyta</taxon>
        <taxon>Tracheophyta</taxon>
        <taxon>Spermatophyta</taxon>
        <taxon>Magnoliopsida</taxon>
        <taxon>eudicotyledons</taxon>
        <taxon>Gunneridae</taxon>
        <taxon>Pentapetalae</taxon>
        <taxon>asterids</taxon>
        <taxon>lamiids</taxon>
        <taxon>Gentianales</taxon>
        <taxon>Rubiaceae</taxon>
        <taxon>Ixoroideae</taxon>
        <taxon>Gardenieae complex</taxon>
        <taxon>Bertiereae - Coffeeae clade</taxon>
        <taxon>Coffeeae</taxon>
        <taxon>Coffea</taxon>
    </lineage>
</organism>
<dbReference type="GO" id="GO:0020037">
    <property type="term" value="F:heme binding"/>
    <property type="evidence" value="ECO:0007669"/>
    <property type="project" value="InterPro"/>
</dbReference>
<dbReference type="GO" id="GO:0016705">
    <property type="term" value="F:oxidoreductase activity, acting on paired donors, with incorporation or reduction of molecular oxygen"/>
    <property type="evidence" value="ECO:0007669"/>
    <property type="project" value="InterPro"/>
</dbReference>
<evidence type="ECO:0000256" key="9">
    <source>
        <dbReference type="ARBA" id="ARBA00023033"/>
    </source>
</evidence>